<feature type="domain" description="Beta-lactamase-related" evidence="3">
    <location>
        <begin position="18"/>
        <end position="317"/>
    </location>
</feature>
<dbReference type="PANTHER" id="PTHR46825:SF11">
    <property type="entry name" value="PENICILLIN-BINDING PROTEIN 4"/>
    <property type="match status" value="1"/>
</dbReference>
<dbReference type="PANTHER" id="PTHR46825">
    <property type="entry name" value="D-ALANYL-D-ALANINE-CARBOXYPEPTIDASE/ENDOPEPTIDASE AMPH"/>
    <property type="match status" value="1"/>
</dbReference>
<dbReference type="AlphaFoldDB" id="A0A921FZ63"/>
<dbReference type="Proteomes" id="UP000698173">
    <property type="component" value="Unassembled WGS sequence"/>
</dbReference>
<sequence length="434" mass="49367">MDIENRINKWIESYDRNSYLNGSILIASNENILLNKGFGMANREHNVPNMPTTKFRIGSLTKAFTAMGILQLHEKKKLNINDYVGKYLHDYPNGERITILHCLTNSSGIPNYTSFADFWFSSMRLPLTLNELIDTFKERELDFEPGSRFGYSNSGYALLTSIIETVSGMSYGEYIQEEICNPLGMYNTGCDDGIKVVPRLASGYSFWEEPIHPAYADLSFPLGSYGVYSTTEDLFIWDKALKLFKILNKELTEKMFTPNFSSYACGWMISEIGGKKCVHHSGDISGFCSDFLRFVDDQVTIIFLSNMNVTPVEHLSREIAKTIFEEQSSLPCPAVPIPFKKVVPIVGKYPFENEKDKCLDISVEKEELYLTVSKMYGAVYKFKLLPVSHDSTKATFITEMINEQLVFYYSLTGEIESVQYIDCTGNNQMMNKAK</sequence>
<reference evidence="4" key="1">
    <citation type="journal article" date="2021" name="PeerJ">
        <title>Extensive microbial diversity within the chicken gut microbiome revealed by metagenomics and culture.</title>
        <authorList>
            <person name="Gilroy R."/>
            <person name="Ravi A."/>
            <person name="Getino M."/>
            <person name="Pursley I."/>
            <person name="Horton D.L."/>
            <person name="Alikhan N.F."/>
            <person name="Baker D."/>
            <person name="Gharbi K."/>
            <person name="Hall N."/>
            <person name="Watson M."/>
            <person name="Adriaenssens E.M."/>
            <person name="Foster-Nyarko E."/>
            <person name="Jarju S."/>
            <person name="Secka A."/>
            <person name="Antonio M."/>
            <person name="Oren A."/>
            <person name="Chaudhuri R.R."/>
            <person name="La Ragione R."/>
            <person name="Hildebrand F."/>
            <person name="Pallen M.J."/>
        </authorList>
    </citation>
    <scope>NUCLEOTIDE SEQUENCE</scope>
    <source>
        <strain evidence="4">CHK171-7178</strain>
    </source>
</reference>
<dbReference type="InterPro" id="IPR001466">
    <property type="entry name" value="Beta-lactam-related"/>
</dbReference>
<organism evidence="4 5">
    <name type="scientific">Sporosarcina psychrophila</name>
    <name type="common">Bacillus psychrophilus</name>
    <dbReference type="NCBI Taxonomy" id="1476"/>
    <lineage>
        <taxon>Bacteria</taxon>
        <taxon>Bacillati</taxon>
        <taxon>Bacillota</taxon>
        <taxon>Bacilli</taxon>
        <taxon>Bacillales</taxon>
        <taxon>Caryophanaceae</taxon>
        <taxon>Sporosarcina</taxon>
    </lineage>
</organism>
<evidence type="ECO:0000256" key="2">
    <source>
        <dbReference type="ARBA" id="ARBA00023136"/>
    </source>
</evidence>
<comment type="subcellular location">
    <subcellularLocation>
        <location evidence="1">Membrane</location>
    </subcellularLocation>
</comment>
<evidence type="ECO:0000256" key="1">
    <source>
        <dbReference type="ARBA" id="ARBA00004370"/>
    </source>
</evidence>
<reference evidence="4" key="2">
    <citation type="submission" date="2021-09" db="EMBL/GenBank/DDBJ databases">
        <authorList>
            <person name="Gilroy R."/>
        </authorList>
    </citation>
    <scope>NUCLEOTIDE SEQUENCE</scope>
    <source>
        <strain evidence="4">CHK171-7178</strain>
    </source>
</reference>
<dbReference type="Gene3D" id="3.40.710.10">
    <property type="entry name" value="DD-peptidase/beta-lactamase superfamily"/>
    <property type="match status" value="1"/>
</dbReference>
<dbReference type="Pfam" id="PF00144">
    <property type="entry name" value="Beta-lactamase"/>
    <property type="match status" value="1"/>
</dbReference>
<name>A0A921FZ63_SPOPS</name>
<dbReference type="GO" id="GO:0016020">
    <property type="term" value="C:membrane"/>
    <property type="evidence" value="ECO:0007669"/>
    <property type="project" value="UniProtKB-SubCell"/>
</dbReference>
<accession>A0A921FZ63</accession>
<evidence type="ECO:0000313" key="5">
    <source>
        <dbReference type="Proteomes" id="UP000698173"/>
    </source>
</evidence>
<evidence type="ECO:0000259" key="3">
    <source>
        <dbReference type="Pfam" id="PF00144"/>
    </source>
</evidence>
<proteinExistence type="predicted"/>
<comment type="caution">
    <text evidence="4">The sequence shown here is derived from an EMBL/GenBank/DDBJ whole genome shotgun (WGS) entry which is preliminary data.</text>
</comment>
<dbReference type="EMBL" id="DYWT01000185">
    <property type="protein sequence ID" value="HJF32315.1"/>
    <property type="molecule type" value="Genomic_DNA"/>
</dbReference>
<gene>
    <name evidence="4" type="ORF">K8V56_11155</name>
</gene>
<dbReference type="InterPro" id="IPR050491">
    <property type="entry name" value="AmpC-like"/>
</dbReference>
<dbReference type="InterPro" id="IPR012338">
    <property type="entry name" value="Beta-lactam/transpept-like"/>
</dbReference>
<evidence type="ECO:0000313" key="4">
    <source>
        <dbReference type="EMBL" id="HJF32315.1"/>
    </source>
</evidence>
<protein>
    <submittedName>
        <fullName evidence="4">Beta-lactamase family protein</fullName>
    </submittedName>
</protein>
<keyword evidence="2" id="KW-0472">Membrane</keyword>
<dbReference type="SUPFAM" id="SSF56601">
    <property type="entry name" value="beta-lactamase/transpeptidase-like"/>
    <property type="match status" value="1"/>
</dbReference>